<sequence length="164" mass="18969">MTNFIYIEKISSIRTIIGNLLFIPSFLALILINIKNGPVFFIVYFIIAYWGVFLISTEGIELDFQNNKFRKLFSIYGINIGLTWNHFPKIKYVALIKTLVKQTFGGRGFRTGATTTITEKTVKINLFDDNEKYITLYFANNQIEALKIAEEIKKAYKIEVLTNF</sequence>
<accession>A0A1M5R016</accession>
<dbReference type="OrthoDB" id="886404at2"/>
<organism evidence="2 3">
    <name type="scientific">Flavobacterium defluvii</name>
    <dbReference type="NCBI Taxonomy" id="370979"/>
    <lineage>
        <taxon>Bacteria</taxon>
        <taxon>Pseudomonadati</taxon>
        <taxon>Bacteroidota</taxon>
        <taxon>Flavobacteriia</taxon>
        <taxon>Flavobacteriales</taxon>
        <taxon>Flavobacteriaceae</taxon>
        <taxon>Flavobacterium</taxon>
    </lineage>
</organism>
<dbReference type="Proteomes" id="UP000184071">
    <property type="component" value="Unassembled WGS sequence"/>
</dbReference>
<name>A0A1M5R016_9FLAO</name>
<evidence type="ECO:0000256" key="1">
    <source>
        <dbReference type="SAM" id="Phobius"/>
    </source>
</evidence>
<evidence type="ECO:0000313" key="2">
    <source>
        <dbReference type="EMBL" id="SHH19777.1"/>
    </source>
</evidence>
<feature type="transmembrane region" description="Helical" evidence="1">
    <location>
        <begin position="40"/>
        <end position="60"/>
    </location>
</feature>
<feature type="transmembrane region" description="Helical" evidence="1">
    <location>
        <begin position="12"/>
        <end position="34"/>
    </location>
</feature>
<proteinExistence type="predicted"/>
<dbReference type="AlphaFoldDB" id="A0A1M5R016"/>
<dbReference type="RefSeq" id="WP_073416798.1">
    <property type="nucleotide sequence ID" value="NZ_FQWC01000006.1"/>
</dbReference>
<dbReference type="STRING" id="370979.SAMN05443663_10674"/>
<evidence type="ECO:0000313" key="3">
    <source>
        <dbReference type="Proteomes" id="UP000184071"/>
    </source>
</evidence>
<keyword evidence="3" id="KW-1185">Reference proteome</keyword>
<gene>
    <name evidence="2" type="ORF">SAMN05443663_10674</name>
</gene>
<keyword evidence="1" id="KW-0812">Transmembrane</keyword>
<dbReference type="EMBL" id="FQWC01000006">
    <property type="protein sequence ID" value="SHH19777.1"/>
    <property type="molecule type" value="Genomic_DNA"/>
</dbReference>
<reference evidence="3" key="1">
    <citation type="submission" date="2016-11" db="EMBL/GenBank/DDBJ databases">
        <authorList>
            <person name="Varghese N."/>
            <person name="Submissions S."/>
        </authorList>
    </citation>
    <scope>NUCLEOTIDE SEQUENCE [LARGE SCALE GENOMIC DNA]</scope>
    <source>
        <strain evidence="3">DSM 17963</strain>
    </source>
</reference>
<keyword evidence="1" id="KW-0472">Membrane</keyword>
<keyword evidence="1" id="KW-1133">Transmembrane helix</keyword>
<protein>
    <submittedName>
        <fullName evidence="2">Uncharacterized protein</fullName>
    </submittedName>
</protein>